<evidence type="ECO:0000256" key="3">
    <source>
        <dbReference type="SAM" id="MobiDB-lite"/>
    </source>
</evidence>
<dbReference type="EMBL" id="LRRD01000006">
    <property type="protein sequence ID" value="KXW59071.1"/>
    <property type="molecule type" value="Genomic_DNA"/>
</dbReference>
<dbReference type="SUPFAM" id="SSF56349">
    <property type="entry name" value="DNA breaking-rejoining enzymes"/>
    <property type="match status" value="1"/>
</dbReference>
<protein>
    <submittedName>
        <fullName evidence="4">Phage integrase family protein</fullName>
    </submittedName>
</protein>
<proteinExistence type="predicted"/>
<dbReference type="STRING" id="1789004.FEMY_04330"/>
<dbReference type="PANTHER" id="PTHR30349:SF64">
    <property type="entry name" value="PROPHAGE INTEGRASE INTD-RELATED"/>
    <property type="match status" value="1"/>
</dbReference>
<feature type="region of interest" description="Disordered" evidence="3">
    <location>
        <begin position="333"/>
        <end position="353"/>
    </location>
</feature>
<accession>A0A149W0R8</accession>
<reference evidence="4 5" key="1">
    <citation type="submission" date="2016-01" db="EMBL/GenBank/DDBJ databases">
        <title>Genome sequence of the acidophilic iron oxidising Ferrovum strain Z-31.</title>
        <authorList>
            <person name="Poehlein A."/>
            <person name="Ullrich S.R."/>
            <person name="Schloemann M."/>
            <person name="Muehling M."/>
            <person name="Daniel R."/>
        </authorList>
    </citation>
    <scope>NUCLEOTIDE SEQUENCE [LARGE SCALE GENOMIC DNA]</scope>
    <source>
        <strain evidence="4 5">Z-31</strain>
    </source>
</reference>
<evidence type="ECO:0000313" key="5">
    <source>
        <dbReference type="Proteomes" id="UP000075653"/>
    </source>
</evidence>
<dbReference type="InterPro" id="IPR011010">
    <property type="entry name" value="DNA_brk_join_enz"/>
</dbReference>
<dbReference type="PANTHER" id="PTHR30349">
    <property type="entry name" value="PHAGE INTEGRASE-RELATED"/>
    <property type="match status" value="1"/>
</dbReference>
<dbReference type="PATRIC" id="fig|1789004.3.peg.433"/>
<evidence type="ECO:0000256" key="2">
    <source>
        <dbReference type="ARBA" id="ARBA00023172"/>
    </source>
</evidence>
<dbReference type="Proteomes" id="UP000075653">
    <property type="component" value="Unassembled WGS sequence"/>
</dbReference>
<gene>
    <name evidence="4" type="ORF">FEMY_04330</name>
</gene>
<dbReference type="InterPro" id="IPR050090">
    <property type="entry name" value="Tyrosine_recombinase_XerCD"/>
</dbReference>
<dbReference type="GO" id="GO:0015074">
    <property type="term" value="P:DNA integration"/>
    <property type="evidence" value="ECO:0007669"/>
    <property type="project" value="UniProtKB-KW"/>
</dbReference>
<evidence type="ECO:0000256" key="1">
    <source>
        <dbReference type="ARBA" id="ARBA00022908"/>
    </source>
</evidence>
<keyword evidence="1" id="KW-0229">DNA integration</keyword>
<dbReference type="InterPro" id="IPR013762">
    <property type="entry name" value="Integrase-like_cat_sf"/>
</dbReference>
<dbReference type="GO" id="GO:0006310">
    <property type="term" value="P:DNA recombination"/>
    <property type="evidence" value="ECO:0007669"/>
    <property type="project" value="UniProtKB-KW"/>
</dbReference>
<dbReference type="Gene3D" id="1.10.443.10">
    <property type="entry name" value="Intergrase catalytic core"/>
    <property type="match status" value="1"/>
</dbReference>
<keyword evidence="5" id="KW-1185">Reference proteome</keyword>
<dbReference type="AlphaFoldDB" id="A0A149W0R8"/>
<evidence type="ECO:0000313" key="4">
    <source>
        <dbReference type="EMBL" id="KXW59071.1"/>
    </source>
</evidence>
<comment type="caution">
    <text evidence="4">The sequence shown here is derived from an EMBL/GenBank/DDBJ whole genome shotgun (WGS) entry which is preliminary data.</text>
</comment>
<name>A0A149W0R8_9PROT</name>
<keyword evidence="2" id="KW-0233">DNA recombination</keyword>
<dbReference type="RefSeq" id="WP_062187450.1">
    <property type="nucleotide sequence ID" value="NZ_LRRD01000006.1"/>
</dbReference>
<sequence length="1083" mass="122401">MARKKQLPAPTDLWVGWTHLVEPFDNLTDPSVAEVPMLLSWLRTRSPDMESVLVTIFELQPLILSSAVRNMRMSKIEIVSLLMEVDNVAPREQRFRVKRRFLEVIEAGNMLGKFVIPIPYVPAPLPPSPMSPLQHNNILAMAGIRPLLTAFSESIVDAKVLSPAAWWGKALLSAMSYGGLIKTSFLMALPDALKRAEPLMRWLELHLPTQNQNTNTRIMRRWFPDPVSRMIFCKQRIHGFPELPILDRIASRQVYKLIRAYAREQGFDHCMPNGIKEIATGLKTRLHYHFPPWLVSYANDDYPNTSLPDWSWQHVLKPPTCYVTSLTSRLVYPASPGPNPDDESDDNDDRHSNELTEWPAQLKELATVIHGGHANLAGRIDAWRATVIPDRLPSVSLIGEWVAEVLLKKGRGRRPKKRRTVYQMVNCIGGRLVGQLGRMDLTRLDTASAYVEIYQNALEDTPSILTRRKVARSLNSLHDYLVKTYQVPPVSESGIFVVSGRGQGKVDANFIGLDTFFSALNWLRQEGKQKFSQKVVNQLELIGSLGYFCGLRRSEAIGLTLGDIEYAQGQSQLFEKNNPPDVWLEVSQNALRGLKTRAGHRMLPLSLLMTPIELEKILHWHKTRRTEDPRPSAPLFPDFIVNGHANDTDPRLDWITKSLQHIADDETLRFHHLRHSFASWLTLLLWYGEQNGDVSLPDWFLPTRHDQKRIQMSGIIRQGLIGKAPTNRRTMLQVSALMGHQGLDITLTSYIHLADFILGRMVHRLVPRLTDKQLSDLSGYSVSNLYALASGLNWKTASSAQWGQFLEKIADQMANEGKHKKVVTVKSTVNFYKPIAIKSTGNQLDRLLHRAQALGKSLWPNTELQDISAQYGIDQSELLLWINRLSTLPSGILNIPTNHLQQSLDLKLGPAMRKLAIKMLDTLTDLHDRGDPLIGKRAATQKHIQALIEEFPLIWIPGTYLTVKTASLPQAKRWLWFLTHLELDDAATITHEKGTGKSVPSKAAQLDYWTKGLSNRTVISSDSIPCQTNSATRGSVQINLNLQRTNTPLNPKKVTVLYGIRFTLAILRVVGIQTRSDILRPFP</sequence>
<dbReference type="GO" id="GO:0003677">
    <property type="term" value="F:DNA binding"/>
    <property type="evidence" value="ECO:0007669"/>
    <property type="project" value="InterPro"/>
</dbReference>
<organism evidence="4 5">
    <name type="scientific">Ferrovum myxofaciens</name>
    <dbReference type="NCBI Taxonomy" id="416213"/>
    <lineage>
        <taxon>Bacteria</taxon>
        <taxon>Pseudomonadati</taxon>
        <taxon>Pseudomonadota</taxon>
        <taxon>Betaproteobacteria</taxon>
        <taxon>Ferrovales</taxon>
        <taxon>Ferrovaceae</taxon>
        <taxon>Ferrovum</taxon>
    </lineage>
</organism>